<dbReference type="InterPro" id="IPR001810">
    <property type="entry name" value="F-box_dom"/>
</dbReference>
<evidence type="ECO:0000313" key="2">
    <source>
        <dbReference type="EMBL" id="KAF7849431.1"/>
    </source>
</evidence>
<proteinExistence type="predicted"/>
<comment type="caution">
    <text evidence="2">The sequence shown here is derived from an EMBL/GenBank/DDBJ whole genome shotgun (WGS) entry which is preliminary data.</text>
</comment>
<dbReference type="SMART" id="SM00256">
    <property type="entry name" value="FBOX"/>
    <property type="match status" value="1"/>
</dbReference>
<feature type="domain" description="F-box" evidence="1">
    <location>
        <begin position="1"/>
        <end position="44"/>
    </location>
</feature>
<keyword evidence="3" id="KW-1185">Reference proteome</keyword>
<dbReference type="Gramene" id="rna-gnl|WGS:JABURB|Cocit.L0800.1">
    <property type="protein sequence ID" value="cds-KAF7849431.1"/>
    <property type="gene ID" value="gene-BT93_L0800"/>
</dbReference>
<organism evidence="2 3">
    <name type="scientific">Corymbia citriodora subsp. variegata</name>
    <dbReference type="NCBI Taxonomy" id="360336"/>
    <lineage>
        <taxon>Eukaryota</taxon>
        <taxon>Viridiplantae</taxon>
        <taxon>Streptophyta</taxon>
        <taxon>Embryophyta</taxon>
        <taxon>Tracheophyta</taxon>
        <taxon>Spermatophyta</taxon>
        <taxon>Magnoliopsida</taxon>
        <taxon>eudicotyledons</taxon>
        <taxon>Gunneridae</taxon>
        <taxon>Pentapetalae</taxon>
        <taxon>rosids</taxon>
        <taxon>malvids</taxon>
        <taxon>Myrtales</taxon>
        <taxon>Myrtaceae</taxon>
        <taxon>Myrtoideae</taxon>
        <taxon>Eucalypteae</taxon>
        <taxon>Corymbia</taxon>
    </lineage>
</organism>
<protein>
    <recommendedName>
        <fullName evidence="1">F-box domain-containing protein</fullName>
    </recommendedName>
</protein>
<dbReference type="EMBL" id="MU089781">
    <property type="protein sequence ID" value="KAF7849431.1"/>
    <property type="molecule type" value="Genomic_DNA"/>
</dbReference>
<evidence type="ECO:0000313" key="3">
    <source>
        <dbReference type="Proteomes" id="UP000806378"/>
    </source>
</evidence>
<dbReference type="SUPFAM" id="SSF81383">
    <property type="entry name" value="F-box domain"/>
    <property type="match status" value="1"/>
</dbReference>
<reference evidence="2" key="1">
    <citation type="submission" date="2020-05" db="EMBL/GenBank/DDBJ databases">
        <title>WGS assembly of Corymbia citriodora subspecies variegata.</title>
        <authorList>
            <person name="Barry K."/>
            <person name="Hundley H."/>
            <person name="Shu S."/>
            <person name="Jenkins J."/>
            <person name="Grimwood J."/>
            <person name="Baten A."/>
        </authorList>
    </citation>
    <scope>NUCLEOTIDE SEQUENCE</scope>
    <source>
        <strain evidence="2">CV2-018</strain>
    </source>
</reference>
<dbReference type="Gene3D" id="1.20.1280.50">
    <property type="match status" value="1"/>
</dbReference>
<sequence length="186" mass="20944">MTSSLSLDLLRNVLSCLPTVSLLQLRPVCREWCNIINDLHFVAMHATRRHQDTDPRFTVSDELLVTSLPESCFYRQRASCHRLLCFDNPRATYLLNPLTRKSSYLSFGKDQEIISTRAEILDQGSRSWKDIASVPPCLLLLLGEPMFAAGLIHWSVAGKTAVSSGSCCSTSPRRSSRRLRAQSFKN</sequence>
<dbReference type="PROSITE" id="PS50181">
    <property type="entry name" value="FBOX"/>
    <property type="match status" value="1"/>
</dbReference>
<dbReference type="InterPro" id="IPR036047">
    <property type="entry name" value="F-box-like_dom_sf"/>
</dbReference>
<evidence type="ECO:0000259" key="1">
    <source>
        <dbReference type="PROSITE" id="PS50181"/>
    </source>
</evidence>
<accession>A0A8T0CP33</accession>
<dbReference type="PANTHER" id="PTHR31672">
    <property type="entry name" value="BNACNNG10540D PROTEIN"/>
    <property type="match status" value="1"/>
</dbReference>
<dbReference type="InterPro" id="IPR050796">
    <property type="entry name" value="SCF_F-box_component"/>
</dbReference>
<dbReference type="Proteomes" id="UP000806378">
    <property type="component" value="Unassembled WGS sequence"/>
</dbReference>
<dbReference type="Pfam" id="PF00646">
    <property type="entry name" value="F-box"/>
    <property type="match status" value="1"/>
</dbReference>
<dbReference type="PANTHER" id="PTHR31672:SF13">
    <property type="entry name" value="F-BOX PROTEIN CPR30-LIKE"/>
    <property type="match status" value="1"/>
</dbReference>
<dbReference type="OrthoDB" id="5319261at2759"/>
<dbReference type="AlphaFoldDB" id="A0A8T0CP33"/>
<name>A0A8T0CP33_CORYI</name>
<gene>
    <name evidence="2" type="ORF">BT93_L0800</name>
</gene>